<feature type="region of interest" description="Disordered" evidence="1">
    <location>
        <begin position="290"/>
        <end position="311"/>
    </location>
</feature>
<dbReference type="InterPro" id="IPR002035">
    <property type="entry name" value="VWF_A"/>
</dbReference>
<feature type="compositionally biased region" description="Polar residues" evidence="1">
    <location>
        <begin position="45"/>
        <end position="63"/>
    </location>
</feature>
<dbReference type="PROSITE" id="PS50234">
    <property type="entry name" value="VWFA"/>
    <property type="match status" value="1"/>
</dbReference>
<evidence type="ECO:0000256" key="1">
    <source>
        <dbReference type="SAM" id="MobiDB-lite"/>
    </source>
</evidence>
<name>A0A6A6U4J3_9PEZI</name>
<dbReference type="Gene3D" id="3.40.50.410">
    <property type="entry name" value="von Willebrand factor, type A domain"/>
    <property type="match status" value="1"/>
</dbReference>
<sequence>MKASKEAIANFRVVATDADEKTASRFLEGSNTLDEAVSEYLENPNKYSQASAPSYNQPKSMGLSSKEKQKPNHPPPAYASVTRSAPGHLTHTNEVIQAGHVRAQDEQQMQMLLQQIQFAYGIYNSDIEPEHDTDFYCNCEIHQYQRRKWARLGVQERWSKAVMYPGERSYHDCYQATMFSGNPYQNRIVSPYAMMGAGGSMFMNGYGRQRPSARFYSMSVEQTIRLNSSLNNKAQAAVDALEPTYNIWKMDEVESGMASLSIDTPSSGFPKEKNEISEKGINEKRQSVAGSIMSGNGEGPSTGNSKPSKFSGLKKAFNIKSSEERAVAKVEKVKNRGRQLRDEILREEQGRWPDQEWRRIVSEYQEHIGMTRKVSDLRARQPLQYLHLLRAGYFEPIPVAWAKLASNPLKFSIEAASGWRGITPAWRGYEDTAEERLYWCLNHREGTAGTRLKPDMISALNMARARMASAVEAPPLYFAADDTCHTQHTSEGYSKQVMPPPFRAFDAIETASDDTMILLDVSGSMDFDPLRPNYDQYLITGYSKSTQPKNKDVAKAIIRRFTDAMINHDHNGRGYELVTFATQANYIGCVNHQNLDAMWSNVRIGGGTRVMTGWQQAKELHFQKHSASATHHPVYGWQAGPETPILRLLVLLDGEATDMDEFELDLLSLSWVHVTIFLIGVDGCPHHHRHANELQRISEVNHHVSFVDAQGNTPERFVTHELLKRHLGYEVSMQEFEELELPPPYTA</sequence>
<feature type="compositionally biased region" description="Polar residues" evidence="1">
    <location>
        <begin position="299"/>
        <end position="308"/>
    </location>
</feature>
<reference evidence="3" key="1">
    <citation type="journal article" date="2020" name="Stud. Mycol.">
        <title>101 Dothideomycetes genomes: a test case for predicting lifestyles and emergence of pathogens.</title>
        <authorList>
            <person name="Haridas S."/>
            <person name="Albert R."/>
            <person name="Binder M."/>
            <person name="Bloem J."/>
            <person name="Labutti K."/>
            <person name="Salamov A."/>
            <person name="Andreopoulos B."/>
            <person name="Baker S."/>
            <person name="Barry K."/>
            <person name="Bills G."/>
            <person name="Bluhm B."/>
            <person name="Cannon C."/>
            <person name="Castanera R."/>
            <person name="Culley D."/>
            <person name="Daum C."/>
            <person name="Ezra D."/>
            <person name="Gonzalez J."/>
            <person name="Henrissat B."/>
            <person name="Kuo A."/>
            <person name="Liang C."/>
            <person name="Lipzen A."/>
            <person name="Lutzoni F."/>
            <person name="Magnuson J."/>
            <person name="Mondo S."/>
            <person name="Nolan M."/>
            <person name="Ohm R."/>
            <person name="Pangilinan J."/>
            <person name="Park H.-J."/>
            <person name="Ramirez L."/>
            <person name="Alfaro M."/>
            <person name="Sun H."/>
            <person name="Tritt A."/>
            <person name="Yoshinaga Y."/>
            <person name="Zwiers L.-H."/>
            <person name="Turgeon B."/>
            <person name="Goodwin S."/>
            <person name="Spatafora J."/>
            <person name="Crous P."/>
            <person name="Grigoriev I."/>
        </authorList>
    </citation>
    <scope>NUCLEOTIDE SEQUENCE</scope>
    <source>
        <strain evidence="3">CBS 115976</strain>
    </source>
</reference>
<evidence type="ECO:0000313" key="3">
    <source>
        <dbReference type="EMBL" id="KAF2667062.1"/>
    </source>
</evidence>
<accession>A0A6A6U4J3</accession>
<dbReference type="InterPro" id="IPR036465">
    <property type="entry name" value="vWFA_dom_sf"/>
</dbReference>
<organism evidence="3 4">
    <name type="scientific">Microthyrium microscopicum</name>
    <dbReference type="NCBI Taxonomy" id="703497"/>
    <lineage>
        <taxon>Eukaryota</taxon>
        <taxon>Fungi</taxon>
        <taxon>Dikarya</taxon>
        <taxon>Ascomycota</taxon>
        <taxon>Pezizomycotina</taxon>
        <taxon>Dothideomycetes</taxon>
        <taxon>Dothideomycetes incertae sedis</taxon>
        <taxon>Microthyriales</taxon>
        <taxon>Microthyriaceae</taxon>
        <taxon>Microthyrium</taxon>
    </lineage>
</organism>
<feature type="domain" description="VWFA" evidence="2">
    <location>
        <begin position="514"/>
        <end position="722"/>
    </location>
</feature>
<gene>
    <name evidence="3" type="ORF">BT63DRAFT_328406</name>
</gene>
<proteinExistence type="predicted"/>
<dbReference type="SUPFAM" id="SSF53300">
    <property type="entry name" value="vWA-like"/>
    <property type="match status" value="1"/>
</dbReference>
<evidence type="ECO:0000313" key="4">
    <source>
        <dbReference type="Proteomes" id="UP000799302"/>
    </source>
</evidence>
<dbReference type="AlphaFoldDB" id="A0A6A6U4J3"/>
<dbReference type="OrthoDB" id="2142598at2759"/>
<evidence type="ECO:0000259" key="2">
    <source>
        <dbReference type="PROSITE" id="PS50234"/>
    </source>
</evidence>
<keyword evidence="4" id="KW-1185">Reference proteome</keyword>
<protein>
    <recommendedName>
        <fullName evidence="2">VWFA domain-containing protein</fullName>
    </recommendedName>
</protein>
<dbReference type="Proteomes" id="UP000799302">
    <property type="component" value="Unassembled WGS sequence"/>
</dbReference>
<dbReference type="EMBL" id="MU004238">
    <property type="protein sequence ID" value="KAF2667062.1"/>
    <property type="molecule type" value="Genomic_DNA"/>
</dbReference>
<feature type="region of interest" description="Disordered" evidence="1">
    <location>
        <begin position="40"/>
        <end position="84"/>
    </location>
</feature>
<dbReference type="CDD" id="cd00198">
    <property type="entry name" value="vWFA"/>
    <property type="match status" value="1"/>
</dbReference>